<dbReference type="Pfam" id="PF13927">
    <property type="entry name" value="Ig_3"/>
    <property type="match status" value="1"/>
</dbReference>
<dbReference type="InterPro" id="IPR010909">
    <property type="entry name" value="PLAC"/>
</dbReference>
<dbReference type="Pfam" id="PF19030">
    <property type="entry name" value="TSP1_ADAMTS"/>
    <property type="match status" value="5"/>
</dbReference>
<feature type="domain" description="BPTI/Kunitz inhibitor" evidence="21">
    <location>
        <begin position="1453"/>
        <end position="1503"/>
    </location>
</feature>
<evidence type="ECO:0000256" key="4">
    <source>
        <dbReference type="ARBA" id="ARBA00022525"/>
    </source>
</evidence>
<evidence type="ECO:0000256" key="6">
    <source>
        <dbReference type="ARBA" id="ARBA00022723"/>
    </source>
</evidence>
<dbReference type="FunFam" id="3.30.60.90:FF:000008">
    <property type="entry name" value="Transcriptional adapter 2"/>
    <property type="match status" value="1"/>
</dbReference>
<feature type="domain" description="WAP" evidence="25">
    <location>
        <begin position="2037"/>
        <end position="2087"/>
    </location>
</feature>
<dbReference type="SMART" id="SM00291">
    <property type="entry name" value="ZnF_ZZ"/>
    <property type="match status" value="1"/>
</dbReference>
<evidence type="ECO:0000256" key="3">
    <source>
        <dbReference type="ARBA" id="ARBA00004613"/>
    </source>
</evidence>
<evidence type="ECO:0000256" key="17">
    <source>
        <dbReference type="PROSITE-ProRule" id="PRU00228"/>
    </source>
</evidence>
<gene>
    <name evidence="26" type="ORF">ONB1V03_LOCUS373</name>
</gene>
<feature type="domain" description="SANT" evidence="24">
    <location>
        <begin position="76"/>
        <end position="126"/>
    </location>
</feature>
<feature type="compositionally biased region" description="Polar residues" evidence="18">
    <location>
        <begin position="257"/>
        <end position="266"/>
    </location>
</feature>
<keyword evidence="15" id="KW-0539">Nucleus</keyword>
<evidence type="ECO:0000256" key="8">
    <source>
        <dbReference type="ARBA" id="ARBA00022737"/>
    </source>
</evidence>
<feature type="domain" description="ZZ-type" evidence="20">
    <location>
        <begin position="2"/>
        <end position="57"/>
    </location>
</feature>
<dbReference type="GO" id="GO:0005634">
    <property type="term" value="C:nucleus"/>
    <property type="evidence" value="ECO:0007669"/>
    <property type="project" value="UniProtKB-SubCell"/>
</dbReference>
<keyword evidence="5" id="KW-0646">Protease inhibitor</keyword>
<dbReference type="CDD" id="cd00109">
    <property type="entry name" value="Kunitz-type"/>
    <property type="match status" value="9"/>
</dbReference>
<evidence type="ECO:0008006" key="28">
    <source>
        <dbReference type="Google" id="ProtNLM"/>
    </source>
</evidence>
<dbReference type="InterPro" id="IPR036880">
    <property type="entry name" value="Kunitz_BPTI_sf"/>
</dbReference>
<evidence type="ECO:0000256" key="12">
    <source>
        <dbReference type="ARBA" id="ARBA00023015"/>
    </source>
</evidence>
<dbReference type="Pfam" id="PF05986">
    <property type="entry name" value="ADAMTS_spacer1"/>
    <property type="match status" value="1"/>
</dbReference>
<proteinExistence type="inferred from homology"/>
<dbReference type="SUPFAM" id="SSF57256">
    <property type="entry name" value="Elafin-like"/>
    <property type="match status" value="1"/>
</dbReference>
<evidence type="ECO:0000259" key="21">
    <source>
        <dbReference type="PROSITE" id="PS50279"/>
    </source>
</evidence>
<keyword evidence="8" id="KW-0677">Repeat</keyword>
<protein>
    <recommendedName>
        <fullName evidence="28">Papilin</fullName>
    </recommendedName>
</protein>
<dbReference type="SUPFAM" id="SSF48726">
    <property type="entry name" value="Immunoglobulin"/>
    <property type="match status" value="1"/>
</dbReference>
<dbReference type="InterPro" id="IPR055141">
    <property type="entry name" value="TADA2A_B-like_dom"/>
</dbReference>
<dbReference type="SUPFAM" id="SSF57362">
    <property type="entry name" value="BPTI-like"/>
    <property type="match status" value="10"/>
</dbReference>
<dbReference type="InterPro" id="IPR036645">
    <property type="entry name" value="Elafin-like_sf"/>
</dbReference>
<dbReference type="FunFam" id="2.20.100.10:FF:000005">
    <property type="entry name" value="ADAM metallopeptidase with thrombospondin type 1 motif 9"/>
    <property type="match status" value="1"/>
</dbReference>
<evidence type="ECO:0000259" key="24">
    <source>
        <dbReference type="PROSITE" id="PS51293"/>
    </source>
</evidence>
<keyword evidence="7" id="KW-0732">Signal</keyword>
<dbReference type="Pfam" id="PF00014">
    <property type="entry name" value="Kunitz_BPTI"/>
    <property type="match status" value="10"/>
</dbReference>
<feature type="domain" description="BPTI/Kunitz inhibitor" evidence="21">
    <location>
        <begin position="1512"/>
        <end position="1562"/>
    </location>
</feature>
<dbReference type="CDD" id="cd00199">
    <property type="entry name" value="WAP"/>
    <property type="match status" value="1"/>
</dbReference>
<feature type="region of interest" description="Disordered" evidence="18">
    <location>
        <begin position="1116"/>
        <end position="1143"/>
    </location>
</feature>
<dbReference type="Gene3D" id="1.10.10.60">
    <property type="entry name" value="Homeodomain-like"/>
    <property type="match status" value="1"/>
</dbReference>
<dbReference type="InterPro" id="IPR003599">
    <property type="entry name" value="Ig_sub"/>
</dbReference>
<keyword evidence="9 17" id="KW-0863">Zinc-finger</keyword>
<comment type="function">
    <text evidence="1">Has antibacterial activity.</text>
</comment>
<dbReference type="Gene3D" id="2.20.100.10">
    <property type="entry name" value="Thrombospondin type-1 (TSP1) repeat"/>
    <property type="match status" value="4"/>
</dbReference>
<dbReference type="Gene3D" id="3.30.60.90">
    <property type="match status" value="1"/>
</dbReference>
<name>A0A7R9L866_9ACAR</name>
<feature type="region of interest" description="Disordered" evidence="18">
    <location>
        <begin position="397"/>
        <end position="424"/>
    </location>
</feature>
<evidence type="ECO:0000256" key="15">
    <source>
        <dbReference type="ARBA" id="ARBA00023242"/>
    </source>
</evidence>
<dbReference type="CDD" id="cd02335">
    <property type="entry name" value="ZZ_ADA2"/>
    <property type="match status" value="1"/>
</dbReference>
<dbReference type="PROSITE" id="PS51293">
    <property type="entry name" value="SANT"/>
    <property type="match status" value="1"/>
</dbReference>
<feature type="domain" description="BPTI/Kunitz inhibitor" evidence="21">
    <location>
        <begin position="1762"/>
        <end position="1812"/>
    </location>
</feature>
<comment type="subcellular location">
    <subcellularLocation>
        <location evidence="2">Nucleus</location>
    </subcellularLocation>
    <subcellularLocation>
        <location evidence="3">Secreted</location>
    </subcellularLocation>
</comment>
<dbReference type="Gene3D" id="4.10.410.10">
    <property type="entry name" value="Pancreatic trypsin inhibitor Kunitz domain"/>
    <property type="match status" value="10"/>
</dbReference>
<dbReference type="PROSITE" id="PS51390">
    <property type="entry name" value="WAP"/>
    <property type="match status" value="1"/>
</dbReference>
<feature type="domain" description="BPTI/Kunitz inhibitor" evidence="21">
    <location>
        <begin position="1393"/>
        <end position="1443"/>
    </location>
</feature>
<keyword evidence="12" id="KW-0805">Transcription regulation</keyword>
<dbReference type="PROSITE" id="PS01357">
    <property type="entry name" value="ZF_ZZ_1"/>
    <property type="match status" value="1"/>
</dbReference>
<evidence type="ECO:0000313" key="26">
    <source>
        <dbReference type="EMBL" id="CAD7636713.1"/>
    </source>
</evidence>
<dbReference type="FunFam" id="4.10.410.10:FF:000020">
    <property type="entry name" value="Collagen, type VI, alpha 3"/>
    <property type="match status" value="4"/>
</dbReference>
<dbReference type="Gene3D" id="2.60.120.830">
    <property type="match status" value="1"/>
</dbReference>
<evidence type="ECO:0000259" key="22">
    <source>
        <dbReference type="PROSITE" id="PS50835"/>
    </source>
</evidence>
<evidence type="ECO:0000313" key="27">
    <source>
        <dbReference type="Proteomes" id="UP000728032"/>
    </source>
</evidence>
<feature type="domain" description="BPTI/Kunitz inhibitor" evidence="21">
    <location>
        <begin position="1575"/>
        <end position="1625"/>
    </location>
</feature>
<feature type="domain" description="BPTI/Kunitz inhibitor" evidence="21">
    <location>
        <begin position="1901"/>
        <end position="1951"/>
    </location>
</feature>
<dbReference type="Proteomes" id="UP000728032">
    <property type="component" value="Unassembled WGS sequence"/>
</dbReference>
<dbReference type="SMART" id="SM00217">
    <property type="entry name" value="WAP"/>
    <property type="match status" value="1"/>
</dbReference>
<dbReference type="PROSITE" id="PS50279">
    <property type="entry name" value="BPTI_KUNITZ_2"/>
    <property type="match status" value="10"/>
</dbReference>
<dbReference type="PRINTS" id="PR00759">
    <property type="entry name" value="BASICPTASE"/>
</dbReference>
<evidence type="ECO:0000256" key="1">
    <source>
        <dbReference type="ARBA" id="ARBA00002878"/>
    </source>
</evidence>
<evidence type="ECO:0000256" key="11">
    <source>
        <dbReference type="ARBA" id="ARBA00022900"/>
    </source>
</evidence>
<keyword evidence="27" id="KW-1185">Reference proteome</keyword>
<dbReference type="EMBL" id="CAJPVJ010000018">
    <property type="protein sequence ID" value="CAG2158354.1"/>
    <property type="molecule type" value="Genomic_DNA"/>
</dbReference>
<evidence type="ECO:0000256" key="16">
    <source>
        <dbReference type="ARBA" id="ARBA00038506"/>
    </source>
</evidence>
<dbReference type="PROSITE" id="PS50135">
    <property type="entry name" value="ZF_ZZ_2"/>
    <property type="match status" value="1"/>
</dbReference>
<dbReference type="InterPro" id="IPR041983">
    <property type="entry name" value="ADA2-like_ZZ"/>
</dbReference>
<feature type="domain" description="Ig-like" evidence="22">
    <location>
        <begin position="2091"/>
        <end position="2186"/>
    </location>
</feature>
<dbReference type="PROSITE" id="PS50835">
    <property type="entry name" value="IG_LIKE"/>
    <property type="match status" value="1"/>
</dbReference>
<dbReference type="InterPro" id="IPR020901">
    <property type="entry name" value="Prtase_inh_Kunz-CS"/>
</dbReference>
<dbReference type="InterPro" id="IPR000884">
    <property type="entry name" value="TSP1_rpt"/>
</dbReference>
<reference evidence="26" key="1">
    <citation type="submission" date="2020-11" db="EMBL/GenBank/DDBJ databases">
        <authorList>
            <person name="Tran Van P."/>
        </authorList>
    </citation>
    <scope>NUCLEOTIDE SEQUENCE</scope>
</reference>
<dbReference type="CDD" id="cd00167">
    <property type="entry name" value="SANT"/>
    <property type="match status" value="1"/>
</dbReference>
<organism evidence="26">
    <name type="scientific">Oppiella nova</name>
    <dbReference type="NCBI Taxonomy" id="334625"/>
    <lineage>
        <taxon>Eukaryota</taxon>
        <taxon>Metazoa</taxon>
        <taxon>Ecdysozoa</taxon>
        <taxon>Arthropoda</taxon>
        <taxon>Chelicerata</taxon>
        <taxon>Arachnida</taxon>
        <taxon>Acari</taxon>
        <taxon>Acariformes</taxon>
        <taxon>Sarcoptiformes</taxon>
        <taxon>Oribatida</taxon>
        <taxon>Brachypylina</taxon>
        <taxon>Oppioidea</taxon>
        <taxon>Oppiidae</taxon>
        <taxon>Oppiella</taxon>
    </lineage>
</organism>
<keyword evidence="14" id="KW-0804">Transcription</keyword>
<dbReference type="Pfam" id="PF08686">
    <property type="entry name" value="PLAC"/>
    <property type="match status" value="1"/>
</dbReference>
<evidence type="ECO:0000256" key="13">
    <source>
        <dbReference type="ARBA" id="ARBA00023157"/>
    </source>
</evidence>
<feature type="region of interest" description="Disordered" evidence="18">
    <location>
        <begin position="253"/>
        <end position="288"/>
    </location>
</feature>
<evidence type="ECO:0000259" key="19">
    <source>
        <dbReference type="PROSITE" id="PS50090"/>
    </source>
</evidence>
<dbReference type="InterPro" id="IPR007110">
    <property type="entry name" value="Ig-like_dom"/>
</dbReference>
<dbReference type="Pfam" id="PF22941">
    <property type="entry name" value="TADA2A-like_3rd"/>
    <property type="match status" value="1"/>
</dbReference>
<dbReference type="PROSITE" id="PS00280">
    <property type="entry name" value="BPTI_KUNITZ_1"/>
    <property type="match status" value="6"/>
</dbReference>
<evidence type="ECO:0000256" key="5">
    <source>
        <dbReference type="ARBA" id="ARBA00022690"/>
    </source>
</evidence>
<accession>A0A7R9L866</accession>
<dbReference type="Gene3D" id="4.10.75.10">
    <property type="entry name" value="Elafin-like"/>
    <property type="match status" value="1"/>
</dbReference>
<dbReference type="InterPro" id="IPR010294">
    <property type="entry name" value="ADAMTS_spacer1"/>
</dbReference>
<dbReference type="SUPFAM" id="SSF46689">
    <property type="entry name" value="Homeodomain-like"/>
    <property type="match status" value="2"/>
</dbReference>
<evidence type="ECO:0000259" key="25">
    <source>
        <dbReference type="PROSITE" id="PS51390"/>
    </source>
</evidence>
<feature type="domain" description="PLAC" evidence="23">
    <location>
        <begin position="2210"/>
        <end position="2249"/>
    </location>
</feature>
<dbReference type="InterPro" id="IPR036179">
    <property type="entry name" value="Ig-like_dom_sf"/>
</dbReference>
<dbReference type="CDD" id="cd22639">
    <property type="entry name" value="Kunitz_papilin_lacunin-like"/>
    <property type="match status" value="1"/>
</dbReference>
<dbReference type="SMART" id="SM00409">
    <property type="entry name" value="IG"/>
    <property type="match status" value="1"/>
</dbReference>
<evidence type="ECO:0000256" key="7">
    <source>
        <dbReference type="ARBA" id="ARBA00022729"/>
    </source>
</evidence>
<dbReference type="SMART" id="SM00209">
    <property type="entry name" value="TSP1"/>
    <property type="match status" value="6"/>
</dbReference>
<dbReference type="Pfam" id="PF00095">
    <property type="entry name" value="WAP"/>
    <property type="match status" value="1"/>
</dbReference>
<evidence type="ECO:0000256" key="9">
    <source>
        <dbReference type="ARBA" id="ARBA00022771"/>
    </source>
</evidence>
<dbReference type="InterPro" id="IPR013783">
    <property type="entry name" value="Ig-like_fold"/>
</dbReference>
<feature type="domain" description="BPTI/Kunitz inhibitor" evidence="21">
    <location>
        <begin position="1635"/>
        <end position="1685"/>
    </location>
</feature>
<evidence type="ECO:0000256" key="2">
    <source>
        <dbReference type="ARBA" id="ARBA00004123"/>
    </source>
</evidence>
<dbReference type="FunFam" id="4.10.410.10:FF:000011">
    <property type="entry name" value="Tissue factor pathway inhibitor"/>
    <property type="match status" value="1"/>
</dbReference>
<dbReference type="PROSITE" id="PS50090">
    <property type="entry name" value="MYB_LIKE"/>
    <property type="match status" value="1"/>
</dbReference>
<dbReference type="PROSITE" id="PS50900">
    <property type="entry name" value="PLAC"/>
    <property type="match status" value="1"/>
</dbReference>
<keyword evidence="11" id="KW-0722">Serine protease inhibitor</keyword>
<dbReference type="GO" id="GO:0004867">
    <property type="term" value="F:serine-type endopeptidase inhibitor activity"/>
    <property type="evidence" value="ECO:0007669"/>
    <property type="project" value="UniProtKB-KW"/>
</dbReference>
<evidence type="ECO:0000259" key="23">
    <source>
        <dbReference type="PROSITE" id="PS50900"/>
    </source>
</evidence>
<dbReference type="EMBL" id="OC914843">
    <property type="protein sequence ID" value="CAD7636713.1"/>
    <property type="molecule type" value="Genomic_DNA"/>
</dbReference>
<keyword evidence="4" id="KW-0964">Secreted</keyword>
<dbReference type="OrthoDB" id="5950222at2759"/>
<evidence type="ECO:0000256" key="14">
    <source>
        <dbReference type="ARBA" id="ARBA00023163"/>
    </source>
</evidence>
<keyword evidence="13" id="KW-1015">Disulfide bond</keyword>
<dbReference type="SMART" id="SM00131">
    <property type="entry name" value="KU"/>
    <property type="match status" value="10"/>
</dbReference>
<dbReference type="InterPro" id="IPR043145">
    <property type="entry name" value="Znf_ZZ_sf"/>
</dbReference>
<keyword evidence="10" id="KW-0862">Zinc</keyword>
<dbReference type="SMART" id="SM00408">
    <property type="entry name" value="IGc2"/>
    <property type="match status" value="1"/>
</dbReference>
<evidence type="ECO:0000256" key="10">
    <source>
        <dbReference type="ARBA" id="ARBA00022833"/>
    </source>
</evidence>
<dbReference type="InterPro" id="IPR000433">
    <property type="entry name" value="Znf_ZZ"/>
</dbReference>
<keyword evidence="6" id="KW-0479">Metal-binding</keyword>
<feature type="domain" description="BPTI/Kunitz inhibitor" evidence="21">
    <location>
        <begin position="1334"/>
        <end position="1384"/>
    </location>
</feature>
<sequence>MAGKYHCNYCDEDINDIRVKCNECQDFDLCLQCFSCGAEIGSHRSRHSYQLIVSPFTPLRGCRDCGTFPILTTTHKWRALDEIALLEAIEQYGFGNWTAIADSVGLKDVTSDEAKEHYCSYYVLGSIGRAVWNQVNTDSSVAMRDHTCPNDGPLSPGLTTPLPAITEVSRQDEDALGYLPKRDDFEREFDNECESLVSTLSVNNSEDDDLEISLKLAHVSMYQKRLKERFERKGIAREYGLVSHFFKSHNSFKDLNHSTPQKNANCLNKKNSKQSSSQESESESPLKSAFEEKYKPFIRFQSEEESRELFKNMKREKELKAKIKELMRYRKNGLKRRSEVIGFESARNKRQKRKENKKKSVSDVLLSPLISELFICFSFQTPSAAASIGSVHKRSLGTATKTGEPTKDQNSTVSQTTKKGTKVSSELAPKLVNNQKNEFDVSSLPGCRLLSDREKKLCSTVKLRPSQYITLKTLILKDHNQRGTTSSSGKSSLENIDKSTCRRVEGVFDLDKLRVGYNDILLIPSGAYNIRIEERFATNNYLAVRNINGQYYLNGNWRIQFPKTYVFAGTTFHYYSKRKPFGIQAPESLRAVGPLTEPLVIVLLYRERNKGLFFEFTVPADAQTPVQHSIYSWIYSDYSQCSRTCGTGIQTRNVHCVRVMDHLPVSDSLCDSLTRPDNNRTCNADPCAAWKVAEWTDCLCHFEVQYRHVYCHSSTQSSNGGILEDTECLQLNQPKPSSLQKCVRETECPVWTTGVWERCDSNCGNGTQTREVNCTLKGETVNESQCVATLRPIHTQECNEIPCDGVEWFVTDWTSCDKQCGPQVQTRKAICADESGTAFPSEACGISRTPATSQLCTEQPPCAPLWFTSEWSNCSVDCGEGLQTRHVFCAHLNDKSEVIVDSDSECVSERPQNVSVCRLSDCEGIWFSAPYEMCTVPCSGGQMSRKVICFNQSDELVLDESCDTSLKPLTKEDCNTFECDDDQLIGVGGCKDTKSGCCPDGLTPAGDGYSECPPINMTDGCNATQFGCCPDLETAAFGPFLKGCQVLCNFTRFGCCPDGLSIANSTTFEECPQPIPETTTVTTIMTTTEEPTTTTTTEVPVKVLAIHETKECDESLVEGSGEGSGEGCADGTDIGEGQKSEGSGDVIVGGDITNCTDSTCVPEITTDVIDCNATEFGCCPTGKKAATGPRYYGCTCEDFPNGCCQDKYTPARGPDFDGCICSRMLYGCCSDGVTPAIGANYEGCSCESSMHGCCPDMVSISKGPNYAGCPCDSLSFGCCPGSTIPATGPKFEGCSCANTPFGCCHDGVTIAYGPKFEGCPSGPSLDLKLVSEVCGLSKERGSCRNFTVKWYFDVAYGGCNRFWYGGCEGNGNRFSSQEQCERSCVSPEGPERCALPKVSGPCNGSYVLWYFNPEARSCEQFVYGGCLGNTNRYETKDICEQTCVHQETILDRCEQPPSVGPCRGNYERWHYRKEENRCLPFTYGGCKGNQNNFQSEEECRNSCGSQSPQEICGFPKAEGPCLGSFPRWYFDSTYSVCREFVYSGCEGNRNRFVDKSACERQCNQTKVLPIADNVCSLPRAEGPCRAAIIQWYFNTKSGRCERFYYGGCEGNGNRFDDRTACERSCLYVHSDRNACHQPKESGNCYDYRERWHYDVEDKRCHRFYYSGCKGNENNFGSFEECTQRCGPFTVVSTELSVQHFKTEFCFKSYDSGPCFQNEIRWFYDRTDGVCKEFLYGGCDGNENRFTSRSDCEAKCWNSQDICRLSKVVGSCSGRFTQWYFDVNANECLEFLFSGCHGNANRYNSKEMCETQCQNRGPYPSSVTAPTANICDLPHEAGVCKGYFPRWHYSREDNACKQFIFGGCAGNENRFENREECENRCLAKTSKPIEGPGVDDSSEVVCRLDVESGPCRQTEAFWFYDPQSHNCLPFVYGGCNGNKNRFKTYEVCMRFCSHISPIQTPIPTEIKPSTKSYDCPPSDCEDQRCPFGIDEFVDERGCSACRCSNPCYVFQCPEDKSCAVEVYRAERGEPRAQPVCRLRNKPGICPPDISSSNVLASDCVDRCRNDADCRGDDKCCNNGCADICVLAEGITPNKSLHYDPNQLGGHSTQTEVLATPGSDVTIDCFLPTQSAQVSWNRDGQPLYLLNERVQILPNGSLSIKSLENEDAGTYECTTDNVNMMYTKLTINAYDANSYRDAVATIPINVNSNRPLSGDCEDSQYFANCEIIVKAKYCNNPHYAKFCCRSCFLAGQLECLSDILFR</sequence>
<dbReference type="InterPro" id="IPR002223">
    <property type="entry name" value="Kunitz_BPTI"/>
</dbReference>
<dbReference type="GO" id="GO:0006355">
    <property type="term" value="P:regulation of DNA-templated transcription"/>
    <property type="evidence" value="ECO:0007669"/>
    <property type="project" value="UniProtKB-ARBA"/>
</dbReference>
<dbReference type="PANTHER" id="PTHR46751:SF1">
    <property type="entry name" value="WAP FOUR-DISULFIDE CORE DOMAIN PROTEIN 6A"/>
    <property type="match status" value="1"/>
</dbReference>
<dbReference type="InterPro" id="IPR017884">
    <property type="entry name" value="SANT_dom"/>
</dbReference>
<dbReference type="GO" id="GO:0005576">
    <property type="term" value="C:extracellular region"/>
    <property type="evidence" value="ECO:0007669"/>
    <property type="project" value="UniProtKB-SubCell"/>
</dbReference>
<feature type="domain" description="BPTI/Kunitz inhibitor" evidence="21">
    <location>
        <begin position="1830"/>
        <end position="1880"/>
    </location>
</feature>
<feature type="domain" description="Myb-like" evidence="19">
    <location>
        <begin position="76"/>
        <end position="122"/>
    </location>
</feature>
<dbReference type="SUPFAM" id="SSF82895">
    <property type="entry name" value="TSP-1 type 1 repeat"/>
    <property type="match status" value="5"/>
</dbReference>
<feature type="domain" description="BPTI/Kunitz inhibitor" evidence="21">
    <location>
        <begin position="1705"/>
        <end position="1755"/>
    </location>
</feature>
<dbReference type="InterPro" id="IPR009057">
    <property type="entry name" value="Homeodomain-like_sf"/>
</dbReference>
<evidence type="ECO:0000259" key="20">
    <source>
        <dbReference type="PROSITE" id="PS50135"/>
    </source>
</evidence>
<dbReference type="SUPFAM" id="SSF57850">
    <property type="entry name" value="RING/U-box"/>
    <property type="match status" value="1"/>
</dbReference>
<dbReference type="InterPro" id="IPR036383">
    <property type="entry name" value="TSP1_rpt_sf"/>
</dbReference>
<dbReference type="Gene3D" id="2.60.40.10">
    <property type="entry name" value="Immunoglobulins"/>
    <property type="match status" value="1"/>
</dbReference>
<comment type="similarity">
    <text evidence="16">Belongs to the venom Kunitz-type family. 03 (sub-Kunitz) subfamily.</text>
</comment>
<dbReference type="GO" id="GO:0070461">
    <property type="term" value="C:SAGA-type complex"/>
    <property type="evidence" value="ECO:0007669"/>
    <property type="project" value="UniProtKB-ARBA"/>
</dbReference>
<dbReference type="InterPro" id="IPR003598">
    <property type="entry name" value="Ig_sub2"/>
</dbReference>
<dbReference type="PANTHER" id="PTHR46751">
    <property type="entry name" value="EPPIN"/>
    <property type="match status" value="1"/>
</dbReference>
<dbReference type="PROSITE" id="PS50092">
    <property type="entry name" value="TSP1"/>
    <property type="match status" value="5"/>
</dbReference>
<dbReference type="InterPro" id="IPR051388">
    <property type="entry name" value="Serpin_venom_toxin"/>
</dbReference>
<dbReference type="InterPro" id="IPR001005">
    <property type="entry name" value="SANT/Myb"/>
</dbReference>
<dbReference type="Pfam" id="PF25299">
    <property type="entry name" value="ZZ_ADA2"/>
    <property type="match status" value="1"/>
</dbReference>
<dbReference type="GO" id="GO:0008270">
    <property type="term" value="F:zinc ion binding"/>
    <property type="evidence" value="ECO:0007669"/>
    <property type="project" value="UniProtKB-KW"/>
</dbReference>
<dbReference type="InterPro" id="IPR008197">
    <property type="entry name" value="WAP_dom"/>
</dbReference>
<evidence type="ECO:0000256" key="18">
    <source>
        <dbReference type="SAM" id="MobiDB-lite"/>
    </source>
</evidence>